<dbReference type="GO" id="GO:0004407">
    <property type="term" value="F:histone deacetylase activity"/>
    <property type="evidence" value="ECO:0007669"/>
    <property type="project" value="TreeGrafter"/>
</dbReference>
<keyword evidence="1" id="KW-0732">Signal</keyword>
<dbReference type="InterPro" id="IPR000286">
    <property type="entry name" value="HDACs"/>
</dbReference>
<comment type="caution">
    <text evidence="3">The sequence shown here is derived from an EMBL/GenBank/DDBJ whole genome shotgun (WGS) entry which is preliminary data.</text>
</comment>
<dbReference type="PRINTS" id="PR01270">
    <property type="entry name" value="HDASUPER"/>
</dbReference>
<dbReference type="PANTHER" id="PTHR10625:SF10">
    <property type="entry name" value="HISTONE DEACETYLASE HDAC1"/>
    <property type="match status" value="1"/>
</dbReference>
<dbReference type="SUPFAM" id="SSF52768">
    <property type="entry name" value="Arginase/deacetylase"/>
    <property type="match status" value="1"/>
</dbReference>
<dbReference type="AlphaFoldDB" id="A0AAD3CPG9"/>
<dbReference type="Pfam" id="PF00850">
    <property type="entry name" value="Hist_deacetyl"/>
    <property type="match status" value="1"/>
</dbReference>
<reference evidence="3 4" key="1">
    <citation type="journal article" date="2021" name="Sci. Rep.">
        <title>The genome of the diatom Chaetoceros tenuissimus carries an ancient integrated fragment of an extant virus.</title>
        <authorList>
            <person name="Hongo Y."/>
            <person name="Kimura K."/>
            <person name="Takaki Y."/>
            <person name="Yoshida Y."/>
            <person name="Baba S."/>
            <person name="Kobayashi G."/>
            <person name="Nagasaki K."/>
            <person name="Hano T."/>
            <person name="Tomaru Y."/>
        </authorList>
    </citation>
    <scope>NUCLEOTIDE SEQUENCE [LARGE SCALE GENOMIC DNA]</scope>
    <source>
        <strain evidence="3 4">NIES-3715</strain>
    </source>
</reference>
<evidence type="ECO:0000256" key="1">
    <source>
        <dbReference type="SAM" id="SignalP"/>
    </source>
</evidence>
<dbReference type="GO" id="GO:0040029">
    <property type="term" value="P:epigenetic regulation of gene expression"/>
    <property type="evidence" value="ECO:0007669"/>
    <property type="project" value="TreeGrafter"/>
</dbReference>
<feature type="chain" id="PRO_5042217381" description="Histone deacetylase domain-containing protein" evidence="1">
    <location>
        <begin position="20"/>
        <end position="473"/>
    </location>
</feature>
<proteinExistence type="predicted"/>
<organism evidence="3 4">
    <name type="scientific">Chaetoceros tenuissimus</name>
    <dbReference type="NCBI Taxonomy" id="426638"/>
    <lineage>
        <taxon>Eukaryota</taxon>
        <taxon>Sar</taxon>
        <taxon>Stramenopiles</taxon>
        <taxon>Ochrophyta</taxon>
        <taxon>Bacillariophyta</taxon>
        <taxon>Coscinodiscophyceae</taxon>
        <taxon>Chaetocerotophycidae</taxon>
        <taxon>Chaetocerotales</taxon>
        <taxon>Chaetocerotaceae</taxon>
        <taxon>Chaetoceros</taxon>
    </lineage>
</organism>
<dbReference type="Proteomes" id="UP001054902">
    <property type="component" value="Unassembled WGS sequence"/>
</dbReference>
<protein>
    <recommendedName>
        <fullName evidence="2">Histone deacetylase domain-containing protein</fullName>
    </recommendedName>
</protein>
<keyword evidence="4" id="KW-1185">Reference proteome</keyword>
<dbReference type="EMBL" id="BLLK01000029">
    <property type="protein sequence ID" value="GFH48835.1"/>
    <property type="molecule type" value="Genomic_DNA"/>
</dbReference>
<feature type="signal peptide" evidence="1">
    <location>
        <begin position="1"/>
        <end position="19"/>
    </location>
</feature>
<dbReference type="PANTHER" id="PTHR10625">
    <property type="entry name" value="HISTONE DEACETYLASE HDAC1-RELATED"/>
    <property type="match status" value="1"/>
</dbReference>
<dbReference type="Gene3D" id="3.40.800.20">
    <property type="entry name" value="Histone deacetylase domain"/>
    <property type="match status" value="1"/>
</dbReference>
<name>A0AAD3CPG9_9STRA</name>
<dbReference type="InterPro" id="IPR023801">
    <property type="entry name" value="His_deacetylse_dom"/>
</dbReference>
<dbReference type="InterPro" id="IPR037138">
    <property type="entry name" value="His_deacetylse_dom_sf"/>
</dbReference>
<accession>A0AAD3CPG9</accession>
<evidence type="ECO:0000313" key="3">
    <source>
        <dbReference type="EMBL" id="GFH48835.1"/>
    </source>
</evidence>
<gene>
    <name evidence="3" type="ORF">CTEN210_05311</name>
</gene>
<evidence type="ECO:0000313" key="4">
    <source>
        <dbReference type="Proteomes" id="UP001054902"/>
    </source>
</evidence>
<dbReference type="InterPro" id="IPR023696">
    <property type="entry name" value="Ureohydrolase_dom_sf"/>
</dbReference>
<evidence type="ECO:0000259" key="2">
    <source>
        <dbReference type="Pfam" id="PF00850"/>
    </source>
</evidence>
<sequence>MKFSLVFIALLNLSKKTQAFGLSSSAIFPIHHSRYKSTLKSSATSNDVSNVQNNIEPRSRAVQIQYSPTSLKHLEAVELKADYSRPWTMAKTIAISGAFVLGALFFSLGSYASTEILKLDTDQPGILTGGVGIGLGWYLFGGGQVMEDEKKITDKNGGYDAKLVADRPGRLYTVLEDLNKINEQFEVIRKDHSQNALDKALKYIHLVHGEDYAMLLKAKCDETDRPVRFNPFYARTLIDQHSYDAAVNAFSDWMDSIDSALKSKPCFALSRPPGHHACRQKGMGGCLFNNAAISAFYALDQQGVKNVAILDIDAHHGNGIAHCVQEDSRIRYCSIHEGKDKDGQNAFIEQRIPEDNPRTQDTNDVGPLKNLKNINLKSGTSWEGYQQALVTEAIPFLKENNPDLLIVSAGFDALTSDWSSGLMLEPCDYRSIGEELKKSFGNKVAFGLEGGYSFQNHALSEAIIAFCGAWDSE</sequence>
<feature type="domain" description="Histone deacetylase" evidence="2">
    <location>
        <begin position="167"/>
        <end position="458"/>
    </location>
</feature>